<sequence length="180" mass="19497">MPCKDSKEKGEVTEEVVHQAIPATKPPTTITPINDHNAGPIPVAVLPPTITPVKDLNTAVLPVAVLPTTIAPVKDLSTQVLPVAVPLNTGSLSCNVPNDNDFSLSKKNEAFVRYEILTDLESQLTSILSKHRQWKEEFKECTSGIALNLESNNVGVALMVDGLIIQEGRSVKSKQEELLR</sequence>
<evidence type="ECO:0000313" key="5">
    <source>
        <dbReference type="Proteomes" id="UP000283530"/>
    </source>
</evidence>
<dbReference type="Proteomes" id="UP000283530">
    <property type="component" value="Unassembled WGS sequence"/>
</dbReference>
<dbReference type="AlphaFoldDB" id="A0A3S4P8I4"/>
<comment type="similarity">
    <text evidence="1">Belongs to the ATPase alpha/beta chains family.</text>
</comment>
<dbReference type="InterPro" id="IPR023366">
    <property type="entry name" value="ATP_synth_asu-like_sf"/>
</dbReference>
<dbReference type="SUPFAM" id="SSF50615">
    <property type="entry name" value="N-terminal domain of alpha and beta subunits of F1 ATP synthase"/>
    <property type="match status" value="1"/>
</dbReference>
<dbReference type="InterPro" id="IPR036121">
    <property type="entry name" value="ATPase_F1/V1/A1_a/bsu_N_sf"/>
</dbReference>
<keyword evidence="2" id="KW-0813">Transport</keyword>
<dbReference type="STRING" id="337451.A0A3S4P8I4"/>
<keyword evidence="3" id="KW-0934">Plastid</keyword>
<accession>A0A3S4P8I4</accession>
<comment type="caution">
    <text evidence="4">The sequence shown here is derived from an EMBL/GenBank/DDBJ whole genome shotgun (WGS) entry which is preliminary data.</text>
</comment>
<dbReference type="GO" id="GO:0046034">
    <property type="term" value="P:ATP metabolic process"/>
    <property type="evidence" value="ECO:0007669"/>
    <property type="project" value="InterPro"/>
</dbReference>
<protein>
    <submittedName>
        <fullName evidence="4">ATP synthase CF1 alpha subunit chloroplast</fullName>
    </submittedName>
</protein>
<keyword evidence="5" id="KW-1185">Reference proteome</keyword>
<evidence type="ECO:0000256" key="1">
    <source>
        <dbReference type="ARBA" id="ARBA00008936"/>
    </source>
</evidence>
<proteinExistence type="inferred from homology"/>
<name>A0A3S4P8I4_9MAGN</name>
<evidence type="ECO:0000313" key="4">
    <source>
        <dbReference type="EMBL" id="RWR87051.1"/>
    </source>
</evidence>
<evidence type="ECO:0000256" key="3">
    <source>
        <dbReference type="ARBA" id="ARBA00022640"/>
    </source>
</evidence>
<dbReference type="GO" id="GO:1902600">
    <property type="term" value="P:proton transmembrane transport"/>
    <property type="evidence" value="ECO:0007669"/>
    <property type="project" value="InterPro"/>
</dbReference>
<evidence type="ECO:0000256" key="2">
    <source>
        <dbReference type="ARBA" id="ARBA00022448"/>
    </source>
</evidence>
<dbReference type="OrthoDB" id="1885127at2759"/>
<dbReference type="EMBL" id="QPKB01000006">
    <property type="protein sequence ID" value="RWR87051.1"/>
    <property type="molecule type" value="Genomic_DNA"/>
</dbReference>
<dbReference type="GO" id="GO:0005524">
    <property type="term" value="F:ATP binding"/>
    <property type="evidence" value="ECO:0007669"/>
    <property type="project" value="UniProtKB-KW"/>
</dbReference>
<gene>
    <name evidence="4" type="ORF">CKAN_01598100</name>
</gene>
<reference evidence="4 5" key="1">
    <citation type="journal article" date="2019" name="Nat. Plants">
        <title>Stout camphor tree genome fills gaps in understanding of flowering plant genome evolution.</title>
        <authorList>
            <person name="Chaw S.M."/>
            <person name="Liu Y.C."/>
            <person name="Wu Y.W."/>
            <person name="Wang H.Y."/>
            <person name="Lin C.I."/>
            <person name="Wu C.S."/>
            <person name="Ke H.M."/>
            <person name="Chang L.Y."/>
            <person name="Hsu C.Y."/>
            <person name="Yang H.T."/>
            <person name="Sudianto E."/>
            <person name="Hsu M.H."/>
            <person name="Wu K.P."/>
            <person name="Wang L.N."/>
            <person name="Leebens-Mack J.H."/>
            <person name="Tsai I.J."/>
        </authorList>
    </citation>
    <scope>NUCLEOTIDE SEQUENCE [LARGE SCALE GENOMIC DNA]</scope>
    <source>
        <strain evidence="5">cv. Chaw 1501</strain>
        <tissue evidence="4">Young leaves</tissue>
    </source>
</reference>
<organism evidence="4 5">
    <name type="scientific">Cinnamomum micranthum f. kanehirae</name>
    <dbReference type="NCBI Taxonomy" id="337451"/>
    <lineage>
        <taxon>Eukaryota</taxon>
        <taxon>Viridiplantae</taxon>
        <taxon>Streptophyta</taxon>
        <taxon>Embryophyta</taxon>
        <taxon>Tracheophyta</taxon>
        <taxon>Spermatophyta</taxon>
        <taxon>Magnoliopsida</taxon>
        <taxon>Magnoliidae</taxon>
        <taxon>Laurales</taxon>
        <taxon>Lauraceae</taxon>
        <taxon>Cinnamomum</taxon>
    </lineage>
</organism>
<dbReference type="Gene3D" id="2.40.30.20">
    <property type="match status" value="1"/>
</dbReference>